<dbReference type="SUPFAM" id="SSF53720">
    <property type="entry name" value="ALDH-like"/>
    <property type="match status" value="1"/>
</dbReference>
<dbReference type="InterPro" id="IPR016163">
    <property type="entry name" value="Ald_DH_C"/>
</dbReference>
<dbReference type="GO" id="GO:0016620">
    <property type="term" value="F:oxidoreductase activity, acting on the aldehyde or oxo group of donors, NAD or NADP as acceptor"/>
    <property type="evidence" value="ECO:0007669"/>
    <property type="project" value="InterPro"/>
</dbReference>
<accession>A0AA40F3R4</accession>
<dbReference type="InterPro" id="IPR016162">
    <property type="entry name" value="Ald_DH_N"/>
</dbReference>
<dbReference type="Gene3D" id="3.40.605.10">
    <property type="entry name" value="Aldehyde Dehydrogenase, Chain A, domain 1"/>
    <property type="match status" value="1"/>
</dbReference>
<name>A0AA40F3R4_9PEZI</name>
<dbReference type="AlphaFoldDB" id="A0AA40F3R4"/>
<evidence type="ECO:0000313" key="4">
    <source>
        <dbReference type="Proteomes" id="UP001172155"/>
    </source>
</evidence>
<comment type="caution">
    <text evidence="3">The sequence shown here is derived from an EMBL/GenBank/DDBJ whole genome shotgun (WGS) entry which is preliminary data.</text>
</comment>
<dbReference type="Pfam" id="PF00171">
    <property type="entry name" value="Aldedh"/>
    <property type="match status" value="1"/>
</dbReference>
<gene>
    <name evidence="3" type="ORF">B0T18DRAFT_400814</name>
</gene>
<feature type="transmembrane region" description="Helical" evidence="1">
    <location>
        <begin position="465"/>
        <end position="488"/>
    </location>
</feature>
<evidence type="ECO:0000256" key="1">
    <source>
        <dbReference type="SAM" id="Phobius"/>
    </source>
</evidence>
<keyword evidence="1" id="KW-1133">Transmembrane helix</keyword>
<dbReference type="PANTHER" id="PTHR43111">
    <property type="entry name" value="ALDEHYDE DEHYDROGENASE B-RELATED"/>
    <property type="match status" value="1"/>
</dbReference>
<keyword evidence="1" id="KW-0472">Membrane</keyword>
<protein>
    <submittedName>
        <fullName evidence="3">Aldehyde/histidinol dehydrogenase</fullName>
    </submittedName>
</protein>
<keyword evidence="4" id="KW-1185">Reference proteome</keyword>
<dbReference type="InterPro" id="IPR016161">
    <property type="entry name" value="Ald_DH/histidinol_DH"/>
</dbReference>
<proteinExistence type="predicted"/>
<keyword evidence="1" id="KW-0812">Transmembrane</keyword>
<dbReference type="Proteomes" id="UP001172155">
    <property type="component" value="Unassembled WGS sequence"/>
</dbReference>
<organism evidence="3 4">
    <name type="scientific">Schizothecium vesticola</name>
    <dbReference type="NCBI Taxonomy" id="314040"/>
    <lineage>
        <taxon>Eukaryota</taxon>
        <taxon>Fungi</taxon>
        <taxon>Dikarya</taxon>
        <taxon>Ascomycota</taxon>
        <taxon>Pezizomycotina</taxon>
        <taxon>Sordariomycetes</taxon>
        <taxon>Sordariomycetidae</taxon>
        <taxon>Sordariales</taxon>
        <taxon>Schizotheciaceae</taxon>
        <taxon>Schizothecium</taxon>
    </lineage>
</organism>
<dbReference type="EMBL" id="JAUKUD010000002">
    <property type="protein sequence ID" value="KAK0750685.1"/>
    <property type="molecule type" value="Genomic_DNA"/>
</dbReference>
<feature type="domain" description="Aldehyde dehydrogenase" evidence="2">
    <location>
        <begin position="27"/>
        <end position="280"/>
    </location>
</feature>
<evidence type="ECO:0000259" key="2">
    <source>
        <dbReference type="Pfam" id="PF00171"/>
    </source>
</evidence>
<dbReference type="Gene3D" id="3.40.309.10">
    <property type="entry name" value="Aldehyde Dehydrogenase, Chain A, domain 2"/>
    <property type="match status" value="1"/>
</dbReference>
<evidence type="ECO:0000313" key="3">
    <source>
        <dbReference type="EMBL" id="KAK0750685.1"/>
    </source>
</evidence>
<dbReference type="InterPro" id="IPR015590">
    <property type="entry name" value="Aldehyde_DH_dom"/>
</dbReference>
<dbReference type="PANTHER" id="PTHR43111:SF1">
    <property type="entry name" value="ALDEHYDE DEHYDROGENASE B-RELATED"/>
    <property type="match status" value="1"/>
</dbReference>
<sequence>MSASKCTAAMSKQFQAVRSAAIDGQVHNPIYRKTQLKKLYESLAQHGPEIQRALLQDSGYREVEVAVEYSLALRCLKDAFEGIDPAKALQDEYAIAHSKDTPFERAPIGIVVIKPAPHAFFFCLICAVAPALAAGNCVIVRIQQNILQAPRTILELVGRALDQDIFQVTYEDVKDADLGHPHVVVSQHGASAAPTPANHLVSSSDARVMAVVERDADVDAAAKALVMARFSLGGKSPYAPDVVLVNEWVKDDFLAAATRHHIQFMPKFGDKQQGGSFSGPGLPDEIIGRDGAQILASVPDGGIVEVQARNSPLMRRKPQEPWLVIHPVTSMDGAIDLSLSLGPLGAAYVFTKPAMAKYLGQYLNANVTYVNHIPASLLFGPMAPTETPPRQESSTTCRYPESCFTVAKPKYSSCQKLDADLNSILYRPSHQDIQNLARSVVGELPPIERRKNGLGADIGFFHQGILTGGIVLILAVVSCTIAVGYYSLQVARSRMP</sequence>
<reference evidence="3" key="1">
    <citation type="submission" date="2023-06" db="EMBL/GenBank/DDBJ databases">
        <title>Genome-scale phylogeny and comparative genomics of the fungal order Sordariales.</title>
        <authorList>
            <consortium name="Lawrence Berkeley National Laboratory"/>
            <person name="Hensen N."/>
            <person name="Bonometti L."/>
            <person name="Westerberg I."/>
            <person name="Brannstrom I.O."/>
            <person name="Guillou S."/>
            <person name="Cros-Aarteil S."/>
            <person name="Calhoun S."/>
            <person name="Haridas S."/>
            <person name="Kuo A."/>
            <person name="Mondo S."/>
            <person name="Pangilinan J."/>
            <person name="Riley R."/>
            <person name="LaButti K."/>
            <person name="Andreopoulos B."/>
            <person name="Lipzen A."/>
            <person name="Chen C."/>
            <person name="Yanf M."/>
            <person name="Daum C."/>
            <person name="Ng V."/>
            <person name="Clum A."/>
            <person name="Steindorff A."/>
            <person name="Ohm R."/>
            <person name="Martin F."/>
            <person name="Silar P."/>
            <person name="Natvig D."/>
            <person name="Lalanne C."/>
            <person name="Gautier V."/>
            <person name="Ament-velasquez S.L."/>
            <person name="Kruys A."/>
            <person name="Hutchinson M.I."/>
            <person name="Powell A.J."/>
            <person name="Barry K."/>
            <person name="Miller A.N."/>
            <person name="Grigoriev I.V."/>
            <person name="Debuchy R."/>
            <person name="Gladieux P."/>
            <person name="Thoren M.H."/>
            <person name="Johannesson H."/>
        </authorList>
    </citation>
    <scope>NUCLEOTIDE SEQUENCE</scope>
    <source>
        <strain evidence="3">SMH3187-1</strain>
    </source>
</reference>